<evidence type="ECO:0000313" key="2">
    <source>
        <dbReference type="Proteomes" id="UP001595783"/>
    </source>
</evidence>
<dbReference type="Gene3D" id="2.40.160.60">
    <property type="entry name" value="Outer membrane protein transport protein (OMPP1/FadL/TodX)"/>
    <property type="match status" value="1"/>
</dbReference>
<evidence type="ECO:0000313" key="1">
    <source>
        <dbReference type="EMBL" id="MFC3848448.1"/>
    </source>
</evidence>
<gene>
    <name evidence="1" type="primary">traF</name>
    <name evidence="1" type="ORF">ACFOPX_08000</name>
</gene>
<dbReference type="InterPro" id="IPR032811">
    <property type="entry name" value="Put_conjugal_transfer"/>
</dbReference>
<protein>
    <submittedName>
        <fullName evidence="1">Conjugal transfer protein TraF</fullName>
    </submittedName>
</protein>
<dbReference type="RefSeq" id="WP_104751803.1">
    <property type="nucleotide sequence ID" value="NZ_FZMF01000007.1"/>
</dbReference>
<name>A0ABV7ZIP5_9HELI</name>
<accession>A0ABV7ZIP5</accession>
<sequence>MGQSARLAGLCTLICGSVGALQFGQMGGISPAMGGAGVALEDSEWGLYYNPALLDMDTSKRFRLGVNVGARASGNNLPSLVGATAQGSHLSFNPNNGLYMNTQDGLAFQLRLDHKSKKTGQQKGLGALGVGVFINAFGQAHARNSNADSMTLRALGLGSLNVGYSKAFSLHKFGTLGVGVSAGYMYSVDLEAQDQRFTQIKELLSDKALRQRQSHFILDMGIVYRIVGFSVGVVLKNVNEPVVRFNSGTRATLGPQARLGMAYHYKWLNLAMDVDLTSNKTLIPNSYNRMVGGGIGLNLPFGLGVRFGAMGNIAKEQVLQKGVILTGGLCYKILRIVGLELSVQSGLKHMAASTSFPSDVPNTFRNKVPFVAFKFPNYFALRFGINVTF</sequence>
<reference evidence="2" key="1">
    <citation type="journal article" date="2019" name="Int. J. Syst. Evol. Microbiol.">
        <title>The Global Catalogue of Microorganisms (GCM) 10K type strain sequencing project: providing services to taxonomists for standard genome sequencing and annotation.</title>
        <authorList>
            <consortium name="The Broad Institute Genomics Platform"/>
            <consortium name="The Broad Institute Genome Sequencing Center for Infectious Disease"/>
            <person name="Wu L."/>
            <person name="Ma J."/>
        </authorList>
    </citation>
    <scope>NUCLEOTIDE SEQUENCE [LARGE SCALE GENOMIC DNA]</scope>
    <source>
        <strain evidence="2">CCUG 53816</strain>
    </source>
</reference>
<proteinExistence type="predicted"/>
<dbReference type="EMBL" id="JBHRZO010000053">
    <property type="protein sequence ID" value="MFC3848448.1"/>
    <property type="molecule type" value="Genomic_DNA"/>
</dbReference>
<dbReference type="Pfam" id="PF13729">
    <property type="entry name" value="TraF_2"/>
    <property type="match status" value="1"/>
</dbReference>
<organism evidence="1 2">
    <name type="scientific">Helicobacter baculiformis</name>
    <dbReference type="NCBI Taxonomy" id="427351"/>
    <lineage>
        <taxon>Bacteria</taxon>
        <taxon>Pseudomonadati</taxon>
        <taxon>Campylobacterota</taxon>
        <taxon>Epsilonproteobacteria</taxon>
        <taxon>Campylobacterales</taxon>
        <taxon>Helicobacteraceae</taxon>
        <taxon>Helicobacter</taxon>
    </lineage>
</organism>
<keyword evidence="2" id="KW-1185">Reference proteome</keyword>
<dbReference type="Proteomes" id="UP001595783">
    <property type="component" value="Unassembled WGS sequence"/>
</dbReference>
<comment type="caution">
    <text evidence="1">The sequence shown here is derived from an EMBL/GenBank/DDBJ whole genome shotgun (WGS) entry which is preliminary data.</text>
</comment>